<evidence type="ECO:0000256" key="2">
    <source>
        <dbReference type="SAM" id="SignalP"/>
    </source>
</evidence>
<reference evidence="3 4" key="1">
    <citation type="submission" date="2017-06" db="EMBL/GenBank/DDBJ databases">
        <authorList>
            <person name="Kim H.J."/>
            <person name="Triplett B.A."/>
        </authorList>
    </citation>
    <scope>NUCLEOTIDE SEQUENCE [LARGE SCALE GENOMIC DNA]</scope>
    <source>
        <strain evidence="3 4">DSM 14713</strain>
    </source>
</reference>
<dbReference type="KEGG" id="mbd:MEBOL_001025"/>
<feature type="signal peptide" evidence="2">
    <location>
        <begin position="1"/>
        <end position="20"/>
    </location>
</feature>
<dbReference type="AlphaFoldDB" id="A0A250I8T3"/>
<evidence type="ECO:0000313" key="3">
    <source>
        <dbReference type="EMBL" id="ATB27581.1"/>
    </source>
</evidence>
<accession>A0A250I8T3</accession>
<feature type="chain" id="PRO_5012512949" evidence="2">
    <location>
        <begin position="21"/>
        <end position="163"/>
    </location>
</feature>
<feature type="compositionally biased region" description="Polar residues" evidence="1">
    <location>
        <begin position="43"/>
        <end position="74"/>
    </location>
</feature>
<proteinExistence type="predicted"/>
<dbReference type="RefSeq" id="WP_157774769.1">
    <property type="nucleotide sequence ID" value="NZ_CP022163.1"/>
</dbReference>
<sequence length="163" mass="16845">MRKSILAVAFVAASAGVASAQEGSVIQQPDPSLQQPIPGGDNSLLQPQTGSTLLQQPMTGSYGLQQPMTGSYGLQQPMMGSYGLQQPMTGSYGLQQPLGSGSSFTFQTPLNDSLGTSTMTPGLSSFEQGFNQPLTIPNTPLQQSDPNSLGSQPIGVPSPSGTR</sequence>
<name>A0A250I8T3_9BACT</name>
<evidence type="ECO:0000313" key="4">
    <source>
        <dbReference type="Proteomes" id="UP000217289"/>
    </source>
</evidence>
<feature type="compositionally biased region" description="Polar residues" evidence="1">
    <location>
        <begin position="83"/>
        <end position="151"/>
    </location>
</feature>
<dbReference type="Proteomes" id="UP000217289">
    <property type="component" value="Chromosome"/>
</dbReference>
<gene>
    <name evidence="3" type="ORF">MEBOL_001025</name>
</gene>
<protein>
    <submittedName>
        <fullName evidence="3">Uncharacterized protein</fullName>
    </submittedName>
</protein>
<feature type="region of interest" description="Disordered" evidence="1">
    <location>
        <begin position="28"/>
        <end position="163"/>
    </location>
</feature>
<evidence type="ECO:0000256" key="1">
    <source>
        <dbReference type="SAM" id="MobiDB-lite"/>
    </source>
</evidence>
<keyword evidence="4" id="KW-1185">Reference proteome</keyword>
<dbReference type="EMBL" id="CP022163">
    <property type="protein sequence ID" value="ATB27581.1"/>
    <property type="molecule type" value="Genomic_DNA"/>
</dbReference>
<keyword evidence="2" id="KW-0732">Signal</keyword>
<organism evidence="3 4">
    <name type="scientific">Melittangium boletus DSM 14713</name>
    <dbReference type="NCBI Taxonomy" id="1294270"/>
    <lineage>
        <taxon>Bacteria</taxon>
        <taxon>Pseudomonadati</taxon>
        <taxon>Myxococcota</taxon>
        <taxon>Myxococcia</taxon>
        <taxon>Myxococcales</taxon>
        <taxon>Cystobacterineae</taxon>
        <taxon>Archangiaceae</taxon>
        <taxon>Melittangium</taxon>
    </lineage>
</organism>